<feature type="transmembrane region" description="Helical" evidence="8">
    <location>
        <begin position="456"/>
        <end position="476"/>
    </location>
</feature>
<dbReference type="PANTHER" id="PTHR43791">
    <property type="entry name" value="PERMEASE-RELATED"/>
    <property type="match status" value="1"/>
</dbReference>
<keyword evidence="11" id="KW-1185">Reference proteome</keyword>
<feature type="transmembrane region" description="Helical" evidence="8">
    <location>
        <begin position="339"/>
        <end position="359"/>
    </location>
</feature>
<dbReference type="FunFam" id="1.20.1250.20:FF:000013">
    <property type="entry name" value="MFS general substrate transporter"/>
    <property type="match status" value="1"/>
</dbReference>
<evidence type="ECO:0000256" key="1">
    <source>
        <dbReference type="ARBA" id="ARBA00004141"/>
    </source>
</evidence>
<dbReference type="PROSITE" id="PS50850">
    <property type="entry name" value="MFS"/>
    <property type="match status" value="1"/>
</dbReference>
<evidence type="ECO:0000256" key="8">
    <source>
        <dbReference type="SAM" id="Phobius"/>
    </source>
</evidence>
<feature type="coiled-coil region" evidence="6">
    <location>
        <begin position="72"/>
        <end position="99"/>
    </location>
</feature>
<feature type="transmembrane region" description="Helical" evidence="8">
    <location>
        <begin position="156"/>
        <end position="178"/>
    </location>
</feature>
<keyword evidence="6" id="KW-0175">Coiled coil</keyword>
<dbReference type="InterPro" id="IPR020846">
    <property type="entry name" value="MFS_dom"/>
</dbReference>
<comment type="caution">
    <text evidence="10">The sequence shown here is derived from an EMBL/GenBank/DDBJ whole genome shotgun (WGS) entry which is preliminary data.</text>
</comment>
<feature type="transmembrane region" description="Helical" evidence="8">
    <location>
        <begin position="371"/>
        <end position="389"/>
    </location>
</feature>
<evidence type="ECO:0000256" key="6">
    <source>
        <dbReference type="SAM" id="Coils"/>
    </source>
</evidence>
<feature type="transmembrane region" description="Helical" evidence="8">
    <location>
        <begin position="428"/>
        <end position="450"/>
    </location>
</feature>
<feature type="transmembrane region" description="Helical" evidence="8">
    <location>
        <begin position="190"/>
        <end position="212"/>
    </location>
</feature>
<comment type="subcellular location">
    <subcellularLocation>
        <location evidence="1">Membrane</location>
        <topology evidence="1">Multi-pass membrane protein</topology>
    </subcellularLocation>
</comment>
<protein>
    <recommendedName>
        <fullName evidence="9">Major facilitator superfamily (MFS) profile domain-containing protein</fullName>
    </recommendedName>
</protein>
<dbReference type="Gene3D" id="1.20.1250.20">
    <property type="entry name" value="MFS general substrate transporter like domains"/>
    <property type="match status" value="2"/>
</dbReference>
<feature type="region of interest" description="Disordered" evidence="7">
    <location>
        <begin position="1"/>
        <end position="33"/>
    </location>
</feature>
<dbReference type="EMBL" id="CAJPDQ010000009">
    <property type="protein sequence ID" value="CAF9914317.1"/>
    <property type="molecule type" value="Genomic_DNA"/>
</dbReference>
<gene>
    <name evidence="10" type="ORF">GOMPHAMPRED_008129</name>
</gene>
<accession>A0A8H3I455</accession>
<keyword evidence="3 8" id="KW-0812">Transmembrane</keyword>
<evidence type="ECO:0000256" key="5">
    <source>
        <dbReference type="ARBA" id="ARBA00023136"/>
    </source>
</evidence>
<keyword evidence="2" id="KW-0813">Transport</keyword>
<organism evidence="10 11">
    <name type="scientific">Gomphillus americanus</name>
    <dbReference type="NCBI Taxonomy" id="1940652"/>
    <lineage>
        <taxon>Eukaryota</taxon>
        <taxon>Fungi</taxon>
        <taxon>Dikarya</taxon>
        <taxon>Ascomycota</taxon>
        <taxon>Pezizomycotina</taxon>
        <taxon>Lecanoromycetes</taxon>
        <taxon>OSLEUM clade</taxon>
        <taxon>Ostropomycetidae</taxon>
        <taxon>Ostropales</taxon>
        <taxon>Graphidaceae</taxon>
        <taxon>Gomphilloideae</taxon>
        <taxon>Gomphillus</taxon>
    </lineage>
</organism>
<proteinExistence type="predicted"/>
<feature type="transmembrane region" description="Helical" evidence="8">
    <location>
        <begin position="129"/>
        <end position="150"/>
    </location>
</feature>
<reference evidence="10" key="1">
    <citation type="submission" date="2021-03" db="EMBL/GenBank/DDBJ databases">
        <authorList>
            <person name="Tagirdzhanova G."/>
        </authorList>
    </citation>
    <scope>NUCLEOTIDE SEQUENCE</scope>
</reference>
<evidence type="ECO:0000256" key="2">
    <source>
        <dbReference type="ARBA" id="ARBA00022448"/>
    </source>
</evidence>
<dbReference type="AlphaFoldDB" id="A0A8H3I455"/>
<evidence type="ECO:0000313" key="10">
    <source>
        <dbReference type="EMBL" id="CAF9914317.1"/>
    </source>
</evidence>
<evidence type="ECO:0000256" key="4">
    <source>
        <dbReference type="ARBA" id="ARBA00022989"/>
    </source>
</evidence>
<evidence type="ECO:0000259" key="9">
    <source>
        <dbReference type="PROSITE" id="PS50850"/>
    </source>
</evidence>
<feature type="transmembrane region" description="Helical" evidence="8">
    <location>
        <begin position="395"/>
        <end position="416"/>
    </location>
</feature>
<dbReference type="GO" id="GO:0016020">
    <property type="term" value="C:membrane"/>
    <property type="evidence" value="ECO:0007669"/>
    <property type="project" value="UniProtKB-SubCell"/>
</dbReference>
<feature type="transmembrane region" description="Helical" evidence="8">
    <location>
        <begin position="99"/>
        <end position="122"/>
    </location>
</feature>
<keyword evidence="5 8" id="KW-0472">Membrane</keyword>
<dbReference type="FunFam" id="1.20.1250.20:FF:000057">
    <property type="entry name" value="MFS general substrate transporter"/>
    <property type="match status" value="1"/>
</dbReference>
<feature type="domain" description="Major facilitator superfamily (MFS) profile" evidence="9">
    <location>
        <begin position="63"/>
        <end position="484"/>
    </location>
</feature>
<feature type="transmembrane region" description="Helical" evidence="8">
    <location>
        <begin position="224"/>
        <end position="246"/>
    </location>
</feature>
<evidence type="ECO:0000256" key="7">
    <source>
        <dbReference type="SAM" id="MobiDB-lite"/>
    </source>
</evidence>
<sequence length="509" mass="56704">MDNVTKDDKKPPSYSEPDIEEAEDVGTDCSNTHEQPPDLIRHLTLEQRLALEKQLVRKIDLRLMPMVIIMYIMNYLDRNNIASARLQGLQEELNLSDQEYQLCVSILFVGYLLFQVPSNLILNKIGKPAIYLPLAMILWGIISTATAAAQSFGGLVAIRFMLGFVEAAYFPGCLYFLSSWYTRKELSLRTALLYSGSLMSGAFSGLIAAGILNGLENARGISAWRWLFILEGVITVVLAIVALFVLPNLPRTTSWLTEEEKQLAWWRLDEDIGQDDWIGSEQQTMWHGFKIALTDIKTWIMTLMFLGFVSSASVTNFFPTVVQTLPGSGPGGHLTSIQALLLTCPPYIFGVIICLANAWHADRTGERYWHITAPLYIAMIAFILAATRQDFAPRYIAIMLMIPGIYGGYVVALGWISNCIPRPPAKRAAALAFINAVSNSSSIYASFMYIGGPAFIVPFSVNCVTAFIALVSATILRFRLIRLNKKLDRGEQVDGMTGEMGIKGFRFLY</sequence>
<name>A0A8H3I455_9LECA</name>
<feature type="compositionally biased region" description="Acidic residues" evidence="7">
    <location>
        <begin position="17"/>
        <end position="26"/>
    </location>
</feature>
<dbReference type="OrthoDB" id="2250022at2759"/>
<feature type="compositionally biased region" description="Basic and acidic residues" evidence="7">
    <location>
        <begin position="1"/>
        <end position="11"/>
    </location>
</feature>
<evidence type="ECO:0000313" key="11">
    <source>
        <dbReference type="Proteomes" id="UP000664169"/>
    </source>
</evidence>
<dbReference type="PANTHER" id="PTHR43791:SF92">
    <property type="entry name" value="AGL026WP"/>
    <property type="match status" value="1"/>
</dbReference>
<evidence type="ECO:0000256" key="3">
    <source>
        <dbReference type="ARBA" id="ARBA00022692"/>
    </source>
</evidence>
<dbReference type="GO" id="GO:0022857">
    <property type="term" value="F:transmembrane transporter activity"/>
    <property type="evidence" value="ECO:0007669"/>
    <property type="project" value="InterPro"/>
</dbReference>
<keyword evidence="4 8" id="KW-1133">Transmembrane helix</keyword>
<feature type="transmembrane region" description="Helical" evidence="8">
    <location>
        <begin position="299"/>
        <end position="319"/>
    </location>
</feature>
<dbReference type="InterPro" id="IPR036259">
    <property type="entry name" value="MFS_trans_sf"/>
</dbReference>
<dbReference type="Pfam" id="PF07690">
    <property type="entry name" value="MFS_1"/>
    <property type="match status" value="1"/>
</dbReference>
<dbReference type="SUPFAM" id="SSF103473">
    <property type="entry name" value="MFS general substrate transporter"/>
    <property type="match status" value="1"/>
</dbReference>
<feature type="transmembrane region" description="Helical" evidence="8">
    <location>
        <begin position="59"/>
        <end position="76"/>
    </location>
</feature>
<dbReference type="Proteomes" id="UP000664169">
    <property type="component" value="Unassembled WGS sequence"/>
</dbReference>
<dbReference type="InterPro" id="IPR011701">
    <property type="entry name" value="MFS"/>
</dbReference>